<evidence type="ECO:0000313" key="1">
    <source>
        <dbReference type="EMBL" id="TYC12781.1"/>
    </source>
</evidence>
<dbReference type="RefSeq" id="WP_148380922.1">
    <property type="nucleotide sequence ID" value="NZ_VSKN01000008.1"/>
</dbReference>
<organism evidence="1 2">
    <name type="scientific">Bizionia gelidisalsuginis</name>
    <dbReference type="NCBI Taxonomy" id="291188"/>
    <lineage>
        <taxon>Bacteria</taxon>
        <taxon>Pseudomonadati</taxon>
        <taxon>Bacteroidota</taxon>
        <taxon>Flavobacteriia</taxon>
        <taxon>Flavobacteriales</taxon>
        <taxon>Flavobacteriaceae</taxon>
        <taxon>Bizionia</taxon>
    </lineage>
</organism>
<gene>
    <name evidence="1" type="ORF">ES677_07480</name>
</gene>
<dbReference type="Proteomes" id="UP000323621">
    <property type="component" value="Unassembled WGS sequence"/>
</dbReference>
<proteinExistence type="predicted"/>
<dbReference type="Pfam" id="PF02643">
    <property type="entry name" value="DUF192"/>
    <property type="match status" value="1"/>
</dbReference>
<accession>A0ABY3MAJ2</accession>
<dbReference type="PANTHER" id="PTHR37953">
    <property type="entry name" value="UPF0127 PROTEIN MJ1496"/>
    <property type="match status" value="1"/>
</dbReference>
<dbReference type="PANTHER" id="PTHR37953:SF1">
    <property type="entry name" value="UPF0127 PROTEIN MJ1496"/>
    <property type="match status" value="1"/>
</dbReference>
<dbReference type="InterPro" id="IPR038695">
    <property type="entry name" value="Saro_0823-like_sf"/>
</dbReference>
<dbReference type="Gene3D" id="2.60.120.1140">
    <property type="entry name" value="Protein of unknown function DUF192"/>
    <property type="match status" value="1"/>
</dbReference>
<comment type="caution">
    <text evidence="1">The sequence shown here is derived from an EMBL/GenBank/DDBJ whole genome shotgun (WGS) entry which is preliminary data.</text>
</comment>
<keyword evidence="2" id="KW-1185">Reference proteome</keyword>
<protein>
    <submittedName>
        <fullName evidence="1">DUF192 domain-containing protein</fullName>
    </submittedName>
</protein>
<evidence type="ECO:0000313" key="2">
    <source>
        <dbReference type="Proteomes" id="UP000323621"/>
    </source>
</evidence>
<sequence length="163" mass="18647">MKVYRVFLIALSTCFALTTMSCKEENKVIKQVEVPFKKEGDLTLFKKGTDSIIKVLDIELALTQTERDLGLMYRNELKDNQGMLFVFPDSQPRSFYMRNTHISLDIIYLDHNRAIVSIQREAKPMDESSLPSESAAQYVLEINGGLSKKWNLETGDTLVFSEL</sequence>
<name>A0ABY3MAJ2_9FLAO</name>
<reference evidence="1 2" key="1">
    <citation type="submission" date="2019-08" db="EMBL/GenBank/DDBJ databases">
        <title>Genomes of Antarctic Bizionia species.</title>
        <authorList>
            <person name="Bowman J.P."/>
        </authorList>
    </citation>
    <scope>NUCLEOTIDE SEQUENCE [LARGE SCALE GENOMIC DNA]</scope>
    <source>
        <strain evidence="1 2">IC164</strain>
    </source>
</reference>
<dbReference type="InterPro" id="IPR003795">
    <property type="entry name" value="DUF192"/>
</dbReference>
<dbReference type="PROSITE" id="PS51257">
    <property type="entry name" value="PROKAR_LIPOPROTEIN"/>
    <property type="match status" value="1"/>
</dbReference>
<dbReference type="EMBL" id="VSKN01000008">
    <property type="protein sequence ID" value="TYC12781.1"/>
    <property type="molecule type" value="Genomic_DNA"/>
</dbReference>